<evidence type="ECO:0000313" key="1">
    <source>
        <dbReference type="EMBL" id="MEF7613695.1"/>
    </source>
</evidence>
<organism evidence="1 2">
    <name type="scientific">Aquincola agrisoli</name>
    <dbReference type="NCBI Taxonomy" id="3119538"/>
    <lineage>
        <taxon>Bacteria</taxon>
        <taxon>Pseudomonadati</taxon>
        <taxon>Pseudomonadota</taxon>
        <taxon>Betaproteobacteria</taxon>
        <taxon>Burkholderiales</taxon>
        <taxon>Sphaerotilaceae</taxon>
        <taxon>Aquincola</taxon>
    </lineage>
</organism>
<sequence>MHPRDFELQNLTENHRGVRRHRFMESADINAAFLAVFAPLRSNIRRGRSIGGQIFAIEMDACIPGELLGTSWIPAATYGIADPEVLADEARRQALFARLLAERRAEALFAYICERIPAAGEPLLYVEIVSADGRYAAEHPIVEGGGWHLRELHRGAHRRLGPSGTR</sequence>
<proteinExistence type="predicted"/>
<name>A0AAW9Q8V8_9BURK</name>
<dbReference type="EMBL" id="JAZIBG010000019">
    <property type="protein sequence ID" value="MEF7613695.1"/>
    <property type="molecule type" value="Genomic_DNA"/>
</dbReference>
<reference evidence="1 2" key="1">
    <citation type="submission" date="2024-02" db="EMBL/GenBank/DDBJ databases">
        <title>Genome sequence of Aquincola sp. MAHUQ-54.</title>
        <authorList>
            <person name="Huq M.A."/>
        </authorList>
    </citation>
    <scope>NUCLEOTIDE SEQUENCE [LARGE SCALE GENOMIC DNA]</scope>
    <source>
        <strain evidence="1 2">MAHUQ-54</strain>
    </source>
</reference>
<keyword evidence="2" id="KW-1185">Reference proteome</keyword>
<dbReference type="RefSeq" id="WP_332288636.1">
    <property type="nucleotide sequence ID" value="NZ_JAZIBG010000019.1"/>
</dbReference>
<gene>
    <name evidence="1" type="ORF">V4F39_07205</name>
</gene>
<accession>A0AAW9Q8V8</accession>
<protein>
    <submittedName>
        <fullName evidence="1">Uncharacterized protein</fullName>
    </submittedName>
</protein>
<dbReference type="Proteomes" id="UP001336250">
    <property type="component" value="Unassembled WGS sequence"/>
</dbReference>
<comment type="caution">
    <text evidence="1">The sequence shown here is derived from an EMBL/GenBank/DDBJ whole genome shotgun (WGS) entry which is preliminary data.</text>
</comment>
<dbReference type="AlphaFoldDB" id="A0AAW9Q8V8"/>
<evidence type="ECO:0000313" key="2">
    <source>
        <dbReference type="Proteomes" id="UP001336250"/>
    </source>
</evidence>